<keyword evidence="1" id="KW-0620">Polyamine biosynthesis</keyword>
<dbReference type="Gene3D" id="3.40.50.150">
    <property type="entry name" value="Vaccinia Virus protein VP39"/>
    <property type="match status" value="1"/>
</dbReference>
<sequence>MIPWVRLGEAIVPGQADPMILERRGDEYVIRVGSRALMGSRAHGSEAALAEWTCVRIADHPDPRVLIGGLGMGFTLAAALRHLPATARVVVAELVPAVVDWNRGALAHLADRPLDDPRVEVFVGDVAEPMRSGRSGLDAILLDVDNGPTGLTRSANDALYSLTGLRVAFDALKSGGVLGVWSVQGDPGFTQRLEAAGFQVEERSVRARVTRGGRHTSWLATRTRFR</sequence>
<name>A0A849SNE9_UNCEI</name>
<gene>
    <name evidence="2" type="ORF">HOP12_02135</name>
</gene>
<dbReference type="Pfam" id="PF01564">
    <property type="entry name" value="Spermine_synth"/>
    <property type="match status" value="1"/>
</dbReference>
<proteinExistence type="predicted"/>
<dbReference type="EMBL" id="JABFRW010000023">
    <property type="protein sequence ID" value="NOT32950.1"/>
    <property type="molecule type" value="Genomic_DNA"/>
</dbReference>
<evidence type="ECO:0000313" key="2">
    <source>
        <dbReference type="EMBL" id="NOT32950.1"/>
    </source>
</evidence>
<dbReference type="PANTHER" id="PTHR43317:SF3">
    <property type="entry name" value="BLR2883 PROTEIN"/>
    <property type="match status" value="1"/>
</dbReference>
<dbReference type="InterPro" id="IPR029063">
    <property type="entry name" value="SAM-dependent_MTases_sf"/>
</dbReference>
<evidence type="ECO:0000313" key="3">
    <source>
        <dbReference type="Proteomes" id="UP000580839"/>
    </source>
</evidence>
<dbReference type="PANTHER" id="PTHR43317">
    <property type="entry name" value="THERMOSPERMINE SYNTHASE ACAULIS5"/>
    <property type="match status" value="1"/>
</dbReference>
<dbReference type="Proteomes" id="UP000580839">
    <property type="component" value="Unassembled WGS sequence"/>
</dbReference>
<reference evidence="2 3" key="1">
    <citation type="submission" date="2020-04" db="EMBL/GenBank/DDBJ databases">
        <title>Metagenomic profiling of ammonia- and methane-oxidizing microorganisms in a Dutch drinking water treatment plant.</title>
        <authorList>
            <person name="Poghosyan L."/>
            <person name="Leucker S."/>
        </authorList>
    </citation>
    <scope>NUCLEOTIDE SEQUENCE [LARGE SCALE GENOMIC DNA]</scope>
    <source>
        <strain evidence="2">S-RSF-IL-03</strain>
    </source>
</reference>
<evidence type="ECO:0000256" key="1">
    <source>
        <dbReference type="ARBA" id="ARBA00023115"/>
    </source>
</evidence>
<dbReference type="AlphaFoldDB" id="A0A849SNE9"/>
<comment type="caution">
    <text evidence="2">The sequence shown here is derived from an EMBL/GenBank/DDBJ whole genome shotgun (WGS) entry which is preliminary data.</text>
</comment>
<evidence type="ECO:0008006" key="4">
    <source>
        <dbReference type="Google" id="ProtNLM"/>
    </source>
</evidence>
<dbReference type="GO" id="GO:0006596">
    <property type="term" value="P:polyamine biosynthetic process"/>
    <property type="evidence" value="ECO:0007669"/>
    <property type="project" value="UniProtKB-KW"/>
</dbReference>
<protein>
    <recommendedName>
        <fullName evidence="4">Spermidine synthase</fullName>
    </recommendedName>
</protein>
<organism evidence="2 3">
    <name type="scientific">Eiseniibacteriota bacterium</name>
    <dbReference type="NCBI Taxonomy" id="2212470"/>
    <lineage>
        <taxon>Bacteria</taxon>
        <taxon>Candidatus Eiseniibacteriota</taxon>
    </lineage>
</organism>
<dbReference type="SUPFAM" id="SSF53335">
    <property type="entry name" value="S-adenosyl-L-methionine-dependent methyltransferases"/>
    <property type="match status" value="1"/>
</dbReference>
<accession>A0A849SNE9</accession>